<feature type="region of interest" description="Disordered" evidence="10">
    <location>
        <begin position="327"/>
        <end position="347"/>
    </location>
</feature>
<keyword evidence="6" id="KW-0067">ATP-binding</keyword>
<name>I4EGD9_9BACT</name>
<evidence type="ECO:0000256" key="5">
    <source>
        <dbReference type="ARBA" id="ARBA00022741"/>
    </source>
</evidence>
<dbReference type="PANTHER" id="PTHR43582:SF4">
    <property type="entry name" value="ANTIBIOTIC RESISTANCE ABC TRANSPORTER ATP-BINDING PROTEIN"/>
    <property type="match status" value="1"/>
</dbReference>
<dbReference type="NCBIfam" id="TIGR01188">
    <property type="entry name" value="drrA"/>
    <property type="match status" value="1"/>
</dbReference>
<comment type="caution">
    <text evidence="12">The sequence shown here is derived from an EMBL/GenBank/DDBJ whole genome shotgun (WGS) entry which is preliminary data.</text>
</comment>
<evidence type="ECO:0000256" key="8">
    <source>
        <dbReference type="ARBA" id="ARBA00023136"/>
    </source>
</evidence>
<sequence length="347" mass="38802">MITDSTVQQDSIFGRTPGPNTANIIEVHDLKKRYGDFTAVNGVSFTVGEGELFGFLGPNGAGKSTTINMLCTLLRITSGRATINGFDVARDPAAVRRSIGIIFQDPSLDSHLTALENLAFHARIYNLPREEWVPQAETLMKMVDLWDRRSDLVKAYSGGMKRRLEIARGLLHRPRVLFLDEPTIGLDPQTRQHIWAYIDRLRAETSTTVFLTTHYMDEAERCDRIAIMDHGKIVALDTPEGLKSMVGGDVISLKTSDNARATSILRERFDIDATDVNGVLHLEVRQGDAFIPLLARDLGVPIQTVSLRRPSLDDVFLRVTGREMRDEEASGAQQMREWARMRGRGGR</sequence>
<evidence type="ECO:0000256" key="7">
    <source>
        <dbReference type="ARBA" id="ARBA00022967"/>
    </source>
</evidence>
<evidence type="ECO:0000313" key="12">
    <source>
        <dbReference type="EMBL" id="CCF83751.1"/>
    </source>
</evidence>
<evidence type="ECO:0000256" key="2">
    <source>
        <dbReference type="ARBA" id="ARBA00022448"/>
    </source>
</evidence>
<keyword evidence="13" id="KW-1185">Reference proteome</keyword>
<dbReference type="Proteomes" id="UP000004221">
    <property type="component" value="Unassembled WGS sequence"/>
</dbReference>
<dbReference type="EMBL" id="CAGS01000189">
    <property type="protein sequence ID" value="CCF83751.1"/>
    <property type="molecule type" value="Genomic_DNA"/>
</dbReference>
<dbReference type="PANTHER" id="PTHR43582">
    <property type="entry name" value="LINEARMYCIN RESISTANCE ATP-BINDING PROTEIN LNRL"/>
    <property type="match status" value="1"/>
</dbReference>
<dbReference type="OrthoDB" id="9767778at2"/>
<gene>
    <name evidence="12" type="ORF">NITHO_2690020</name>
</gene>
<dbReference type="GO" id="GO:0005886">
    <property type="term" value="C:plasma membrane"/>
    <property type="evidence" value="ECO:0007669"/>
    <property type="project" value="UniProtKB-SubCell"/>
</dbReference>
<evidence type="ECO:0000256" key="3">
    <source>
        <dbReference type="ARBA" id="ARBA00022458"/>
    </source>
</evidence>
<dbReference type="Gene3D" id="3.40.50.300">
    <property type="entry name" value="P-loop containing nucleotide triphosphate hydrolases"/>
    <property type="match status" value="1"/>
</dbReference>
<protein>
    <submittedName>
        <fullName evidence="12">Daunorubicin resistance ABC transporter ATPase subunit</fullName>
    </submittedName>
</protein>
<dbReference type="FunFam" id="3.40.50.300:FF:000589">
    <property type="entry name" value="ABC transporter, ATP-binding subunit"/>
    <property type="match status" value="1"/>
</dbReference>
<dbReference type="RefSeq" id="WP_008477332.1">
    <property type="nucleotide sequence ID" value="NZ_CAGS01000189.1"/>
</dbReference>
<reference evidence="12 13" key="1">
    <citation type="journal article" date="2012" name="ISME J.">
        <title>Nitrification expanded: discovery, physiology and genomics of a nitrite-oxidizing bacterium from the phylum Chloroflexi.</title>
        <authorList>
            <person name="Sorokin D.Y."/>
            <person name="Lucker S."/>
            <person name="Vejmelkova D."/>
            <person name="Kostrikina N.A."/>
            <person name="Kleerebezem R."/>
            <person name="Rijpstra W.I."/>
            <person name="Damste J.S."/>
            <person name="Le Paslier D."/>
            <person name="Muyzer G."/>
            <person name="Wagner M."/>
            <person name="van Loosdrecht M.C."/>
            <person name="Daims H."/>
        </authorList>
    </citation>
    <scope>NUCLEOTIDE SEQUENCE [LARGE SCALE GENOMIC DNA]</scope>
    <source>
        <strain evidence="13">none</strain>
    </source>
</reference>
<dbReference type="GO" id="GO:1900753">
    <property type="term" value="P:doxorubicin transport"/>
    <property type="evidence" value="ECO:0007669"/>
    <property type="project" value="InterPro"/>
</dbReference>
<evidence type="ECO:0000313" key="13">
    <source>
        <dbReference type="Proteomes" id="UP000004221"/>
    </source>
</evidence>
<dbReference type="SUPFAM" id="SSF52540">
    <property type="entry name" value="P-loop containing nucleoside triphosphate hydrolases"/>
    <property type="match status" value="1"/>
</dbReference>
<dbReference type="InterPro" id="IPR005894">
    <property type="entry name" value="DrrA"/>
</dbReference>
<dbReference type="GO" id="GO:0043215">
    <property type="term" value="P:daunorubicin transport"/>
    <property type="evidence" value="ECO:0007669"/>
    <property type="project" value="InterPro"/>
</dbReference>
<keyword evidence="3" id="KW-0536">Nodulation</keyword>
<dbReference type="GO" id="GO:0005524">
    <property type="term" value="F:ATP binding"/>
    <property type="evidence" value="ECO:0007669"/>
    <property type="project" value="UniProtKB-KW"/>
</dbReference>
<comment type="subcellular location">
    <subcellularLocation>
        <location evidence="1">Cell membrane</location>
        <topology evidence="1">Peripheral membrane protein</topology>
        <orientation evidence="1">Cytoplasmic side</orientation>
    </subcellularLocation>
</comment>
<dbReference type="InterPro" id="IPR003593">
    <property type="entry name" value="AAA+_ATPase"/>
</dbReference>
<dbReference type="GO" id="GO:0016887">
    <property type="term" value="F:ATP hydrolysis activity"/>
    <property type="evidence" value="ECO:0007669"/>
    <property type="project" value="InterPro"/>
</dbReference>
<evidence type="ECO:0000256" key="4">
    <source>
        <dbReference type="ARBA" id="ARBA00022475"/>
    </source>
</evidence>
<dbReference type="InterPro" id="IPR027417">
    <property type="entry name" value="P-loop_NTPase"/>
</dbReference>
<keyword evidence="4" id="KW-1003">Cell membrane</keyword>
<evidence type="ECO:0000256" key="10">
    <source>
        <dbReference type="SAM" id="MobiDB-lite"/>
    </source>
</evidence>
<dbReference type="InterPro" id="IPR017871">
    <property type="entry name" value="ABC_transporter-like_CS"/>
</dbReference>
<keyword evidence="7" id="KW-1278">Translocase</keyword>
<proteinExistence type="inferred from homology"/>
<dbReference type="InterPro" id="IPR003439">
    <property type="entry name" value="ABC_transporter-like_ATP-bd"/>
</dbReference>
<dbReference type="PROSITE" id="PS00211">
    <property type="entry name" value="ABC_TRANSPORTER_1"/>
    <property type="match status" value="1"/>
</dbReference>
<evidence type="ECO:0000256" key="9">
    <source>
        <dbReference type="ARBA" id="ARBA00049985"/>
    </source>
</evidence>
<organism evidence="12 13">
    <name type="scientific">Nitrolancea hollandica Lb</name>
    <dbReference type="NCBI Taxonomy" id="1129897"/>
    <lineage>
        <taxon>Bacteria</taxon>
        <taxon>Pseudomonadati</taxon>
        <taxon>Thermomicrobiota</taxon>
        <taxon>Thermomicrobia</taxon>
        <taxon>Sphaerobacterales</taxon>
        <taxon>Sphaerobacterineae</taxon>
        <taxon>Sphaerobacteraceae</taxon>
        <taxon>Nitrolancea</taxon>
    </lineage>
</organism>
<evidence type="ECO:0000256" key="6">
    <source>
        <dbReference type="ARBA" id="ARBA00022840"/>
    </source>
</evidence>
<keyword evidence="5" id="KW-0547">Nucleotide-binding</keyword>
<keyword evidence="8" id="KW-0472">Membrane</keyword>
<feature type="domain" description="ABC transporter" evidence="11">
    <location>
        <begin position="25"/>
        <end position="255"/>
    </location>
</feature>
<dbReference type="Pfam" id="PF00005">
    <property type="entry name" value="ABC_tran"/>
    <property type="match status" value="1"/>
</dbReference>
<dbReference type="AlphaFoldDB" id="I4EGD9"/>
<comment type="similarity">
    <text evidence="9">Belongs to the ABC transporter superfamily. Drug exporter-1 (DrugE1) (TC 3.A.1.105) family.</text>
</comment>
<dbReference type="PROSITE" id="PS50893">
    <property type="entry name" value="ABC_TRANSPORTER_2"/>
    <property type="match status" value="1"/>
</dbReference>
<dbReference type="SMART" id="SM00382">
    <property type="entry name" value="AAA"/>
    <property type="match status" value="1"/>
</dbReference>
<keyword evidence="2" id="KW-0813">Transport</keyword>
<accession>I4EGD9</accession>
<evidence type="ECO:0000256" key="1">
    <source>
        <dbReference type="ARBA" id="ARBA00004413"/>
    </source>
</evidence>
<evidence type="ECO:0000259" key="11">
    <source>
        <dbReference type="PROSITE" id="PS50893"/>
    </source>
</evidence>